<name>A0ABD1Z0A7_9MARC</name>
<comment type="caution">
    <text evidence="1">The sequence shown here is derived from an EMBL/GenBank/DDBJ whole genome shotgun (WGS) entry which is preliminary data.</text>
</comment>
<evidence type="ECO:0000313" key="2">
    <source>
        <dbReference type="Proteomes" id="UP001605036"/>
    </source>
</evidence>
<dbReference type="AlphaFoldDB" id="A0ABD1Z0A7"/>
<reference evidence="1 2" key="1">
    <citation type="submission" date="2024-09" db="EMBL/GenBank/DDBJ databases">
        <title>Chromosome-scale assembly of Riccia fluitans.</title>
        <authorList>
            <person name="Paukszto L."/>
            <person name="Sawicki J."/>
            <person name="Karawczyk K."/>
            <person name="Piernik-Szablinska J."/>
            <person name="Szczecinska M."/>
            <person name="Mazdziarz M."/>
        </authorList>
    </citation>
    <scope>NUCLEOTIDE SEQUENCE [LARGE SCALE GENOMIC DNA]</scope>
    <source>
        <strain evidence="1">Rf_01</strain>
        <tissue evidence="1">Aerial parts of the thallus</tissue>
    </source>
</reference>
<proteinExistence type="predicted"/>
<dbReference type="EMBL" id="JBHFFA010000003">
    <property type="protein sequence ID" value="KAL2636446.1"/>
    <property type="molecule type" value="Genomic_DNA"/>
</dbReference>
<organism evidence="1 2">
    <name type="scientific">Riccia fluitans</name>
    <dbReference type="NCBI Taxonomy" id="41844"/>
    <lineage>
        <taxon>Eukaryota</taxon>
        <taxon>Viridiplantae</taxon>
        <taxon>Streptophyta</taxon>
        <taxon>Embryophyta</taxon>
        <taxon>Marchantiophyta</taxon>
        <taxon>Marchantiopsida</taxon>
        <taxon>Marchantiidae</taxon>
        <taxon>Marchantiales</taxon>
        <taxon>Ricciaceae</taxon>
        <taxon>Riccia</taxon>
    </lineage>
</organism>
<keyword evidence="2" id="KW-1185">Reference proteome</keyword>
<gene>
    <name evidence="1" type="ORF">R1flu_007925</name>
</gene>
<dbReference type="Proteomes" id="UP001605036">
    <property type="component" value="Unassembled WGS sequence"/>
</dbReference>
<accession>A0ABD1Z0A7</accession>
<evidence type="ECO:0000313" key="1">
    <source>
        <dbReference type="EMBL" id="KAL2636446.1"/>
    </source>
</evidence>
<protein>
    <submittedName>
        <fullName evidence="1">Uncharacterized protein</fullName>
    </submittedName>
</protein>
<sequence length="77" mass="8737">MAQAPLRTPKPEKTYRSQVQFEATTILPIVQLSFATLFRSQKCPLNKKTCVHGVATFLSKDVSRLNELGVLVQRCRF</sequence>